<dbReference type="GO" id="GO:0009236">
    <property type="term" value="P:cobalamin biosynthetic process"/>
    <property type="evidence" value="ECO:0007669"/>
    <property type="project" value="InterPro"/>
</dbReference>
<dbReference type="PANTHER" id="PTHR46638">
    <property type="entry name" value="CORRINOID ADENOSYLTRANSFERASE"/>
    <property type="match status" value="1"/>
</dbReference>
<keyword evidence="2" id="KW-1185">Reference proteome</keyword>
<dbReference type="CDD" id="cd00561">
    <property type="entry name" value="CobA_ACA"/>
    <property type="match status" value="1"/>
</dbReference>
<dbReference type="SUPFAM" id="SSF52540">
    <property type="entry name" value="P-loop containing nucleoside triphosphate hydrolases"/>
    <property type="match status" value="1"/>
</dbReference>
<dbReference type="Gene3D" id="3.40.50.300">
    <property type="entry name" value="P-loop containing nucleotide triphosphate hydrolases"/>
    <property type="match status" value="1"/>
</dbReference>
<protein>
    <submittedName>
        <fullName evidence="1">Cob(I)alamin adenosyltransferase</fullName>
    </submittedName>
</protein>
<dbReference type="GO" id="GO:0005524">
    <property type="term" value="F:ATP binding"/>
    <property type="evidence" value="ECO:0007669"/>
    <property type="project" value="InterPro"/>
</dbReference>
<sequence length="171" mass="19443">MEKGYIHVYTGNGKGKTTAAVGLAVRAACAGKKVFFGQFIKGMKYNETKCENYLPNIKFEQLGRDCFINKSPDEEDIRIANEGLQRIKAVLLSNEYDMVVMDEVTISLYFKLFTMKDLIEVLNVRPYSTELVITGRYAPQELIDLADLVTNMEEVKHYYSKGVLSRDGFDK</sequence>
<dbReference type="STRING" id="1121306.SAMN02745196_01454"/>
<accession>A0A1M5VZJ7</accession>
<evidence type="ECO:0000313" key="2">
    <source>
        <dbReference type="Proteomes" id="UP000184526"/>
    </source>
</evidence>
<organism evidence="1 2">
    <name type="scientific">Clostridium collagenovorans DSM 3089</name>
    <dbReference type="NCBI Taxonomy" id="1121306"/>
    <lineage>
        <taxon>Bacteria</taxon>
        <taxon>Bacillati</taxon>
        <taxon>Bacillota</taxon>
        <taxon>Clostridia</taxon>
        <taxon>Eubacteriales</taxon>
        <taxon>Clostridiaceae</taxon>
        <taxon>Clostridium</taxon>
    </lineage>
</organism>
<dbReference type="NCBIfam" id="NF004637">
    <property type="entry name" value="PRK05986.1"/>
    <property type="match status" value="1"/>
</dbReference>
<proteinExistence type="predicted"/>
<dbReference type="InterPro" id="IPR027417">
    <property type="entry name" value="P-loop_NTPase"/>
</dbReference>
<dbReference type="PANTHER" id="PTHR46638:SF1">
    <property type="entry name" value="CORRINOID ADENOSYLTRANSFERASE"/>
    <property type="match status" value="1"/>
</dbReference>
<dbReference type="EMBL" id="FQXP01000005">
    <property type="protein sequence ID" value="SHH80588.1"/>
    <property type="molecule type" value="Genomic_DNA"/>
</dbReference>
<keyword evidence="1" id="KW-0808">Transferase</keyword>
<reference evidence="1 2" key="1">
    <citation type="submission" date="2016-11" db="EMBL/GenBank/DDBJ databases">
        <authorList>
            <person name="Jaros S."/>
            <person name="Januszkiewicz K."/>
            <person name="Wedrychowicz H."/>
        </authorList>
    </citation>
    <scope>NUCLEOTIDE SEQUENCE [LARGE SCALE GENOMIC DNA]</scope>
    <source>
        <strain evidence="1 2">DSM 3089</strain>
    </source>
</reference>
<dbReference type="Proteomes" id="UP000184526">
    <property type="component" value="Unassembled WGS sequence"/>
</dbReference>
<name>A0A1M5VZJ7_9CLOT</name>
<dbReference type="AlphaFoldDB" id="A0A1M5VZJ7"/>
<dbReference type="Pfam" id="PF02572">
    <property type="entry name" value="CobA_CobO_BtuR"/>
    <property type="match status" value="1"/>
</dbReference>
<evidence type="ECO:0000313" key="1">
    <source>
        <dbReference type="EMBL" id="SHH80588.1"/>
    </source>
</evidence>
<dbReference type="PIRSF" id="PIRSF015617">
    <property type="entry name" value="Adensltrnsf_CobA"/>
    <property type="match status" value="1"/>
</dbReference>
<gene>
    <name evidence="1" type="ORF">SAMN02745196_01454</name>
</gene>
<dbReference type="InterPro" id="IPR003724">
    <property type="entry name" value="CblAdoTrfase_CobA"/>
</dbReference>
<dbReference type="GO" id="GO:0008817">
    <property type="term" value="F:corrinoid adenosyltransferase activity"/>
    <property type="evidence" value="ECO:0007669"/>
    <property type="project" value="InterPro"/>
</dbReference>